<accession>A0A2H3TK55</accession>
<sequence>MVVTSPFRMKPSLLFFPRLSISPIRRDQSCPSSIINDPGPASAHVGQVRTRQTASKQAQQQLQDPTAQLTDDVLDLLLQYMTRTSRTPDAKVLDPLYVQANNNRESRQPPVCFTRIYESHPSPPPEPDTPWSLAVLRPEPACIKQYNSLHNRRHQSRV</sequence>
<evidence type="ECO:0000313" key="2">
    <source>
        <dbReference type="Proteomes" id="UP000219369"/>
    </source>
</evidence>
<reference evidence="2" key="1">
    <citation type="submission" date="2016-09" db="EMBL/GenBank/DDBJ databases">
        <authorList>
            <person name="Guldener U."/>
        </authorList>
    </citation>
    <scope>NUCLEOTIDE SEQUENCE [LARGE SCALE GENOMIC DNA]</scope>
    <source>
        <strain evidence="2">V64-1</strain>
    </source>
</reference>
<evidence type="ECO:0000313" key="1">
    <source>
        <dbReference type="EMBL" id="SCO86111.1"/>
    </source>
</evidence>
<dbReference type="EMBL" id="FMJY01000005">
    <property type="protein sequence ID" value="SCO86111.1"/>
    <property type="molecule type" value="Genomic_DNA"/>
</dbReference>
<protein>
    <submittedName>
        <fullName evidence="1">Uncharacterized protein</fullName>
    </submittedName>
</protein>
<proteinExistence type="predicted"/>
<name>A0A2H3TK55_FUSOX</name>
<gene>
    <name evidence="1" type="ORF">FRV6_10238</name>
</gene>
<dbReference type="AlphaFoldDB" id="A0A2H3TK55"/>
<dbReference type="Proteomes" id="UP000219369">
    <property type="component" value="Unassembled WGS sequence"/>
</dbReference>
<organism evidence="1 2">
    <name type="scientific">Fusarium oxysporum</name>
    <name type="common">Fusarium vascular wilt</name>
    <dbReference type="NCBI Taxonomy" id="5507"/>
    <lineage>
        <taxon>Eukaryota</taxon>
        <taxon>Fungi</taxon>
        <taxon>Dikarya</taxon>
        <taxon>Ascomycota</taxon>
        <taxon>Pezizomycotina</taxon>
        <taxon>Sordariomycetes</taxon>
        <taxon>Hypocreomycetidae</taxon>
        <taxon>Hypocreales</taxon>
        <taxon>Nectriaceae</taxon>
        <taxon>Fusarium</taxon>
        <taxon>Fusarium oxysporum species complex</taxon>
    </lineage>
</organism>